<dbReference type="EMBL" id="CP107551">
    <property type="protein sequence ID" value="UYP18610.1"/>
    <property type="molecule type" value="Genomic_DNA"/>
</dbReference>
<keyword evidence="1" id="KW-0418">Kinase</keyword>
<evidence type="ECO:0000313" key="1">
    <source>
        <dbReference type="EMBL" id="UYP18610.1"/>
    </source>
</evidence>
<evidence type="ECO:0000313" key="2">
    <source>
        <dbReference type="Proteomes" id="UP001156484"/>
    </source>
</evidence>
<gene>
    <name evidence="1" type="ORF">OED52_18495</name>
</gene>
<keyword evidence="1" id="KW-0808">Transferase</keyword>
<organism evidence="1 2">
    <name type="scientific">Rhodococcus sacchari</name>
    <dbReference type="NCBI Taxonomy" id="2962047"/>
    <lineage>
        <taxon>Bacteria</taxon>
        <taxon>Bacillati</taxon>
        <taxon>Actinomycetota</taxon>
        <taxon>Actinomycetes</taxon>
        <taxon>Mycobacteriales</taxon>
        <taxon>Nocardiaceae</taxon>
        <taxon>Rhodococcus</taxon>
    </lineage>
</organism>
<sequence length="512" mass="56350">MRVRCSESRRGERVLWTEWGQIVHEHTLREDASDEPGDRDGSAERTGSGERGPVGPYADGLPPGALAVETPPLDRFGAAELGRAVVVAGVLIVFVVWAVLRWVVRPQQRSLVKAAADGTVDAFEHLGPTFVKLGQLIASSPGLFPRTLADSCLRMLDDVPTFPSDQARAVIEEDLGHRIDEMFASFDDVPLAAASVAQVHACVLRDGRQAVVKVQRPGIARRMLVDLRAAYMGAKLLRVFEFFRIANTPAIIRDLYNATITELNAAVEADRQDRFRRNIPAFGDNAYVTVPEVYWEWCGPRVICMERLRGKPLDRVVPGQDDIDTALLVRRGVKVWMEAVLCHGPFHGDVHAGNLWLLDDGRIALLDFGIVGELPEKWRALLRELFRAALLEGDFTSVARSVRALGVAADLDVDDAAVGRQVAEVFGPLLGQDVGELRLSELIGALVALGRKWNTTTPEELVLFGKQLGYFERYATALAPGWVLGRDPFVFRNVFPDEVAIRIAESGVSLPD</sequence>
<name>A0ACD4DF86_9NOCA</name>
<proteinExistence type="predicted"/>
<reference evidence="1" key="1">
    <citation type="submission" date="2022-10" db="EMBL/GenBank/DDBJ databases">
        <title>Rhodococcus ferula Z13 complete genome.</title>
        <authorList>
            <person name="Long X."/>
            <person name="Zang M."/>
        </authorList>
    </citation>
    <scope>NUCLEOTIDE SEQUENCE</scope>
    <source>
        <strain evidence="1">Z13</strain>
    </source>
</reference>
<accession>A0ACD4DF86</accession>
<dbReference type="Proteomes" id="UP001156484">
    <property type="component" value="Chromosome"/>
</dbReference>
<keyword evidence="2" id="KW-1185">Reference proteome</keyword>
<protein>
    <submittedName>
        <fullName evidence="1">AarF/ABC1/UbiB kinase family protein</fullName>
    </submittedName>
</protein>